<name>A0A0F8ZJU4_9ZZZZ</name>
<gene>
    <name evidence="2" type="ORF">LCGC14_2686590</name>
</gene>
<proteinExistence type="predicted"/>
<reference evidence="2" key="1">
    <citation type="journal article" date="2015" name="Nature">
        <title>Complex archaea that bridge the gap between prokaryotes and eukaryotes.</title>
        <authorList>
            <person name="Spang A."/>
            <person name="Saw J.H."/>
            <person name="Jorgensen S.L."/>
            <person name="Zaremba-Niedzwiedzka K."/>
            <person name="Martijn J."/>
            <person name="Lind A.E."/>
            <person name="van Eijk R."/>
            <person name="Schleper C."/>
            <person name="Guy L."/>
            <person name="Ettema T.J."/>
        </authorList>
    </citation>
    <scope>NUCLEOTIDE SEQUENCE</scope>
</reference>
<sequence>LATTQKELTPLLEEQKTVEGEIGKFKQTKKQAEKDLVHLRDERCPYCLQQYKDSARKIEECEQVAKEALIAVAARDVTLAELDNRIEMLITKKRDLQKQIQFNDLEELIEIKNQSVTIQEKIEELKTLITPFIEPLEELEAIKLDEIGYDKINELNKLKEHQQFLLKLLTKVLNHVAYLPGHKHR</sequence>
<dbReference type="AlphaFoldDB" id="A0A0F8ZJU4"/>
<keyword evidence="1" id="KW-0175">Coiled coil</keyword>
<accession>A0A0F8ZJU4</accession>
<evidence type="ECO:0000313" key="2">
    <source>
        <dbReference type="EMBL" id="KKK94067.1"/>
    </source>
</evidence>
<organism evidence="2">
    <name type="scientific">marine sediment metagenome</name>
    <dbReference type="NCBI Taxonomy" id="412755"/>
    <lineage>
        <taxon>unclassified sequences</taxon>
        <taxon>metagenomes</taxon>
        <taxon>ecological metagenomes</taxon>
    </lineage>
</organism>
<evidence type="ECO:0008006" key="3">
    <source>
        <dbReference type="Google" id="ProtNLM"/>
    </source>
</evidence>
<feature type="non-terminal residue" evidence="2">
    <location>
        <position position="1"/>
    </location>
</feature>
<comment type="caution">
    <text evidence="2">The sequence shown here is derived from an EMBL/GenBank/DDBJ whole genome shotgun (WGS) entry which is preliminary data.</text>
</comment>
<feature type="coiled-coil region" evidence="1">
    <location>
        <begin position="79"/>
        <end position="128"/>
    </location>
</feature>
<evidence type="ECO:0000256" key="1">
    <source>
        <dbReference type="SAM" id="Coils"/>
    </source>
</evidence>
<protein>
    <recommendedName>
        <fullName evidence="3">Zinc-hook domain-containing protein</fullName>
    </recommendedName>
</protein>
<dbReference type="EMBL" id="LAZR01047506">
    <property type="protein sequence ID" value="KKK94067.1"/>
    <property type="molecule type" value="Genomic_DNA"/>
</dbReference>